<organism evidence="1 2">
    <name type="scientific">Ostreobium quekettii</name>
    <dbReference type="NCBI Taxonomy" id="121088"/>
    <lineage>
        <taxon>Eukaryota</taxon>
        <taxon>Viridiplantae</taxon>
        <taxon>Chlorophyta</taxon>
        <taxon>core chlorophytes</taxon>
        <taxon>Ulvophyceae</taxon>
        <taxon>TCBD clade</taxon>
        <taxon>Bryopsidales</taxon>
        <taxon>Ostreobineae</taxon>
        <taxon>Ostreobiaceae</taxon>
        <taxon>Ostreobium</taxon>
    </lineage>
</organism>
<evidence type="ECO:0000313" key="2">
    <source>
        <dbReference type="Proteomes" id="UP000708148"/>
    </source>
</evidence>
<dbReference type="Proteomes" id="UP000708148">
    <property type="component" value="Unassembled WGS sequence"/>
</dbReference>
<dbReference type="AlphaFoldDB" id="A0A8S1IPW1"/>
<comment type="caution">
    <text evidence="1">The sequence shown here is derived from an EMBL/GenBank/DDBJ whole genome shotgun (WGS) entry which is preliminary data.</text>
</comment>
<reference evidence="1" key="1">
    <citation type="submission" date="2020-12" db="EMBL/GenBank/DDBJ databases">
        <authorList>
            <person name="Iha C."/>
        </authorList>
    </citation>
    <scope>NUCLEOTIDE SEQUENCE</scope>
</reference>
<gene>
    <name evidence="1" type="ORF">OSTQU699_LOCUS2181</name>
</gene>
<protein>
    <submittedName>
        <fullName evidence="1">Uncharacterized protein</fullName>
    </submittedName>
</protein>
<dbReference type="EMBL" id="CAJHUC010000551">
    <property type="protein sequence ID" value="CAD7696820.1"/>
    <property type="molecule type" value="Genomic_DNA"/>
</dbReference>
<keyword evidence="2" id="KW-1185">Reference proteome</keyword>
<proteinExistence type="predicted"/>
<evidence type="ECO:0000313" key="1">
    <source>
        <dbReference type="EMBL" id="CAD7696820.1"/>
    </source>
</evidence>
<name>A0A8S1IPW1_9CHLO</name>
<sequence length="175" mass="19844">MRRRHPPFISRSFRSIRSKFLIFCGKDECRFRAVRKEGENDAPPSKFRASASDKLIRNLGQVATLGVGGVMRKPLKTFELVGVDGDTLNALAEWSSRTSTNFEGIMKFLEARGYERFLTDADRSLGWTSAVVVMRKTESNMGRLEKMDACFRPPPPYQTDNAIPYSTVRREAASR</sequence>
<accession>A0A8S1IPW1</accession>